<proteinExistence type="predicted"/>
<dbReference type="InterPro" id="IPR019888">
    <property type="entry name" value="Tscrpt_reg_AsnC-like"/>
</dbReference>
<dbReference type="KEGG" id="bcoh:BC6307_08400"/>
<dbReference type="EMBL" id="CP018866">
    <property type="protein sequence ID" value="AST91297.1"/>
    <property type="molecule type" value="Genomic_DNA"/>
</dbReference>
<dbReference type="SMART" id="SM00344">
    <property type="entry name" value="HTH_ASNC"/>
    <property type="match status" value="1"/>
</dbReference>
<dbReference type="AlphaFoldDB" id="A0A223KPI5"/>
<evidence type="ECO:0000256" key="2">
    <source>
        <dbReference type="ARBA" id="ARBA00023125"/>
    </source>
</evidence>
<evidence type="ECO:0000313" key="6">
    <source>
        <dbReference type="Proteomes" id="UP000215224"/>
    </source>
</evidence>
<gene>
    <name evidence="5" type="ORF">BC6307_08400</name>
</gene>
<dbReference type="PRINTS" id="PR00033">
    <property type="entry name" value="HTHASNC"/>
</dbReference>
<keyword evidence="6" id="KW-1185">Reference proteome</keyword>
<dbReference type="InterPro" id="IPR019887">
    <property type="entry name" value="Tscrpt_reg_AsnC/Lrp_C"/>
</dbReference>
<organism evidence="5 6">
    <name type="scientific">Sutcliffiella cohnii</name>
    <dbReference type="NCBI Taxonomy" id="33932"/>
    <lineage>
        <taxon>Bacteria</taxon>
        <taxon>Bacillati</taxon>
        <taxon>Bacillota</taxon>
        <taxon>Bacilli</taxon>
        <taxon>Bacillales</taxon>
        <taxon>Bacillaceae</taxon>
        <taxon>Sutcliffiella</taxon>
    </lineage>
</organism>
<protein>
    <submittedName>
        <fullName evidence="5">AsnC family transcriptional regulator</fullName>
    </submittedName>
</protein>
<keyword evidence="2" id="KW-0238">DNA-binding</keyword>
<name>A0A223KPI5_9BACI</name>
<keyword evidence="1" id="KW-0805">Transcription regulation</keyword>
<dbReference type="InterPro" id="IPR036388">
    <property type="entry name" value="WH-like_DNA-bd_sf"/>
</dbReference>
<dbReference type="GO" id="GO:0005829">
    <property type="term" value="C:cytosol"/>
    <property type="evidence" value="ECO:0007669"/>
    <property type="project" value="TreeGrafter"/>
</dbReference>
<evidence type="ECO:0000259" key="4">
    <source>
        <dbReference type="PROSITE" id="PS50956"/>
    </source>
</evidence>
<reference evidence="5 6" key="1">
    <citation type="submission" date="2016-12" db="EMBL/GenBank/DDBJ databases">
        <title>The whole genome sequencing and assembly of Bacillus cohnii DSM 6307T strain.</title>
        <authorList>
            <person name="Lee Y.-J."/>
            <person name="Yi H."/>
            <person name="Bahn Y.-S."/>
            <person name="Kim J.F."/>
            <person name="Lee D.-W."/>
        </authorList>
    </citation>
    <scope>NUCLEOTIDE SEQUENCE [LARGE SCALE GENOMIC DNA]</scope>
    <source>
        <strain evidence="5 6">DSM 6307</strain>
    </source>
</reference>
<keyword evidence="3" id="KW-0804">Transcription</keyword>
<sequence>MESYVSKVLDEIDLKILDILQKEAGLNNSEIAKQVNLSPPATHARIKRLEVEGYIEKRVSILNQEKLGFDLLTFIFISTNIHQAEMLERLERELELLPEVMEVHLLTGEHDYFLKVLCKDRKQLEQFIRKLNKLGITRIQTSLSLREIKYSTVLPIGRE</sequence>
<evidence type="ECO:0000313" key="5">
    <source>
        <dbReference type="EMBL" id="AST91297.1"/>
    </source>
</evidence>
<dbReference type="InterPro" id="IPR000485">
    <property type="entry name" value="AsnC-type_HTH_dom"/>
</dbReference>
<feature type="domain" description="HTH asnC-type" evidence="4">
    <location>
        <begin position="9"/>
        <end position="70"/>
    </location>
</feature>
<dbReference type="STRING" id="1314751.GCA_001591425_00606"/>
<accession>A0A223KPI5</accession>
<dbReference type="Pfam" id="PF01037">
    <property type="entry name" value="AsnC_trans_reg"/>
    <property type="match status" value="1"/>
</dbReference>
<dbReference type="InterPro" id="IPR011991">
    <property type="entry name" value="ArsR-like_HTH"/>
</dbReference>
<dbReference type="RefSeq" id="WP_066411898.1">
    <property type="nucleotide sequence ID" value="NZ_CP018866.1"/>
</dbReference>
<dbReference type="GO" id="GO:0043200">
    <property type="term" value="P:response to amino acid"/>
    <property type="evidence" value="ECO:0007669"/>
    <property type="project" value="TreeGrafter"/>
</dbReference>
<evidence type="ECO:0000256" key="3">
    <source>
        <dbReference type="ARBA" id="ARBA00023163"/>
    </source>
</evidence>
<dbReference type="PROSITE" id="PS50956">
    <property type="entry name" value="HTH_ASNC_2"/>
    <property type="match status" value="1"/>
</dbReference>
<dbReference type="InterPro" id="IPR036390">
    <property type="entry name" value="WH_DNA-bd_sf"/>
</dbReference>
<dbReference type="SUPFAM" id="SSF46785">
    <property type="entry name" value="Winged helix' DNA-binding domain"/>
    <property type="match status" value="1"/>
</dbReference>
<dbReference type="Pfam" id="PF13412">
    <property type="entry name" value="HTH_24"/>
    <property type="match status" value="1"/>
</dbReference>
<dbReference type="PANTHER" id="PTHR30154:SF34">
    <property type="entry name" value="TRANSCRIPTIONAL REGULATOR AZLB"/>
    <property type="match status" value="1"/>
</dbReference>
<dbReference type="SUPFAM" id="SSF54909">
    <property type="entry name" value="Dimeric alpha+beta barrel"/>
    <property type="match status" value="1"/>
</dbReference>
<dbReference type="CDD" id="cd00090">
    <property type="entry name" value="HTH_ARSR"/>
    <property type="match status" value="1"/>
</dbReference>
<dbReference type="PANTHER" id="PTHR30154">
    <property type="entry name" value="LEUCINE-RESPONSIVE REGULATORY PROTEIN"/>
    <property type="match status" value="1"/>
</dbReference>
<dbReference type="Gene3D" id="1.10.10.10">
    <property type="entry name" value="Winged helix-like DNA-binding domain superfamily/Winged helix DNA-binding domain"/>
    <property type="match status" value="1"/>
</dbReference>
<dbReference type="GO" id="GO:0043565">
    <property type="term" value="F:sequence-specific DNA binding"/>
    <property type="evidence" value="ECO:0007669"/>
    <property type="project" value="InterPro"/>
</dbReference>
<dbReference type="Proteomes" id="UP000215224">
    <property type="component" value="Chromosome"/>
</dbReference>
<dbReference type="InterPro" id="IPR011008">
    <property type="entry name" value="Dimeric_a/b-barrel"/>
</dbReference>
<evidence type="ECO:0000256" key="1">
    <source>
        <dbReference type="ARBA" id="ARBA00023015"/>
    </source>
</evidence>
<dbReference type="Gene3D" id="3.30.70.920">
    <property type="match status" value="1"/>
</dbReference>